<evidence type="ECO:0000313" key="3">
    <source>
        <dbReference type="Proteomes" id="UP000214973"/>
    </source>
</evidence>
<accession>A0A239Z1L8</accession>
<evidence type="ECO:0000256" key="1">
    <source>
        <dbReference type="ARBA" id="ARBA00005721"/>
    </source>
</evidence>
<sequence>MTSDNKLNYGLDVDTINIADSVIIDVATKTLGTIPGIHSLSPRFYDELVEGITHAFGQRNLPGINVKHRKGFLEVNIYIKALYGYNLIDLSKQLQIEIQQTLKNMLDLDHVKVDVHIEGIVKEKEPTSHGN</sequence>
<comment type="similarity">
    <text evidence="1">Belongs to the asp23 family.</text>
</comment>
<dbReference type="KEGG" id="vrm:44547418_00933"/>
<proteinExistence type="inferred from homology"/>
<dbReference type="PANTHER" id="PTHR34297:SF1">
    <property type="entry name" value="ASP23_GLS24 FAMILY ENVELOPE STRESS RESPONSE PROTEIN"/>
    <property type="match status" value="1"/>
</dbReference>
<dbReference type="PANTHER" id="PTHR34297">
    <property type="entry name" value="HYPOTHETICAL CYTOSOLIC PROTEIN-RELATED"/>
    <property type="match status" value="1"/>
</dbReference>
<organism evidence="2 3">
    <name type="scientific">Veillonella rodentium</name>
    <dbReference type="NCBI Taxonomy" id="248315"/>
    <lineage>
        <taxon>Bacteria</taxon>
        <taxon>Bacillati</taxon>
        <taxon>Bacillota</taxon>
        <taxon>Negativicutes</taxon>
        <taxon>Veillonellales</taxon>
        <taxon>Veillonellaceae</taxon>
        <taxon>Veillonella</taxon>
    </lineage>
</organism>
<evidence type="ECO:0000313" key="2">
    <source>
        <dbReference type="EMBL" id="SNV64877.1"/>
    </source>
</evidence>
<dbReference type="InterPro" id="IPR005531">
    <property type="entry name" value="Asp23"/>
</dbReference>
<gene>
    <name evidence="2" type="ORF">SAMEA44547418_00933</name>
</gene>
<dbReference type="AlphaFoldDB" id="A0A239Z1L8"/>
<reference evidence="2 3" key="1">
    <citation type="submission" date="2017-06" db="EMBL/GenBank/DDBJ databases">
        <authorList>
            <consortium name="Pathogen Informatics"/>
        </authorList>
    </citation>
    <scope>NUCLEOTIDE SEQUENCE [LARGE SCALE GENOMIC DNA]</scope>
    <source>
        <strain evidence="2 3">NCTC12018</strain>
    </source>
</reference>
<dbReference type="Proteomes" id="UP000214973">
    <property type="component" value="Chromosome 1"/>
</dbReference>
<keyword evidence="3" id="KW-1185">Reference proteome</keyword>
<protein>
    <submittedName>
        <fullName evidence="2">Protein of uncharacterized function (DUF322)</fullName>
    </submittedName>
</protein>
<dbReference type="RefSeq" id="WP_095065905.1">
    <property type="nucleotide sequence ID" value="NZ_LT906470.1"/>
</dbReference>
<dbReference type="Pfam" id="PF03780">
    <property type="entry name" value="Asp23"/>
    <property type="match status" value="1"/>
</dbReference>
<name>A0A239Z1L8_9FIRM</name>
<dbReference type="EMBL" id="LT906470">
    <property type="protein sequence ID" value="SNV64877.1"/>
    <property type="molecule type" value="Genomic_DNA"/>
</dbReference>